<proteinExistence type="predicted"/>
<evidence type="ECO:0000313" key="2">
    <source>
        <dbReference type="EMBL" id="KAF1990084.1"/>
    </source>
</evidence>
<gene>
    <name evidence="2" type="ORF">K402DRAFT_418170</name>
</gene>
<organism evidence="2 3">
    <name type="scientific">Aulographum hederae CBS 113979</name>
    <dbReference type="NCBI Taxonomy" id="1176131"/>
    <lineage>
        <taxon>Eukaryota</taxon>
        <taxon>Fungi</taxon>
        <taxon>Dikarya</taxon>
        <taxon>Ascomycota</taxon>
        <taxon>Pezizomycotina</taxon>
        <taxon>Dothideomycetes</taxon>
        <taxon>Pleosporomycetidae</taxon>
        <taxon>Aulographales</taxon>
        <taxon>Aulographaceae</taxon>
    </lineage>
</organism>
<dbReference type="Proteomes" id="UP000800041">
    <property type="component" value="Unassembled WGS sequence"/>
</dbReference>
<sequence length="122" mass="13535">MFDAYTVPVLRMQDAASRESALRTLPRTGLRQLRQPFTVRRGIQTYKSPHGPAYKIATHVGGLDLTQGIRYGTTAATFGVVALIGLLTFFAEIPTVSRDIMQKIPILGPYFVNEIPPEDNPF</sequence>
<dbReference type="PANTHER" id="PTHR28254">
    <property type="entry name" value="CYTOCHROME B-C1 COMPLEX SUBUNIT 10"/>
    <property type="match status" value="1"/>
</dbReference>
<dbReference type="GO" id="GO:0005739">
    <property type="term" value="C:mitochondrion"/>
    <property type="evidence" value="ECO:0007669"/>
    <property type="project" value="GOC"/>
</dbReference>
<keyword evidence="1" id="KW-1133">Transmembrane helix</keyword>
<keyword evidence="1" id="KW-0812">Transmembrane</keyword>
<dbReference type="PANTHER" id="PTHR28254:SF1">
    <property type="entry name" value="CYTOCHROME B-C1 COMPLEX SUBUNIT 10, MITOCHONDRIAL"/>
    <property type="match status" value="1"/>
</dbReference>
<reference evidence="2" key="1">
    <citation type="journal article" date="2020" name="Stud. Mycol.">
        <title>101 Dothideomycetes genomes: a test case for predicting lifestyles and emergence of pathogens.</title>
        <authorList>
            <person name="Haridas S."/>
            <person name="Albert R."/>
            <person name="Binder M."/>
            <person name="Bloem J."/>
            <person name="Labutti K."/>
            <person name="Salamov A."/>
            <person name="Andreopoulos B."/>
            <person name="Baker S."/>
            <person name="Barry K."/>
            <person name="Bills G."/>
            <person name="Bluhm B."/>
            <person name="Cannon C."/>
            <person name="Castanera R."/>
            <person name="Culley D."/>
            <person name="Daum C."/>
            <person name="Ezra D."/>
            <person name="Gonzalez J."/>
            <person name="Henrissat B."/>
            <person name="Kuo A."/>
            <person name="Liang C."/>
            <person name="Lipzen A."/>
            <person name="Lutzoni F."/>
            <person name="Magnuson J."/>
            <person name="Mondo S."/>
            <person name="Nolan M."/>
            <person name="Ohm R."/>
            <person name="Pangilinan J."/>
            <person name="Park H.-J."/>
            <person name="Ramirez L."/>
            <person name="Alfaro M."/>
            <person name="Sun H."/>
            <person name="Tritt A."/>
            <person name="Yoshinaga Y."/>
            <person name="Zwiers L.-H."/>
            <person name="Turgeon B."/>
            <person name="Goodwin S."/>
            <person name="Spatafora J."/>
            <person name="Crous P."/>
            <person name="Grigoriev I."/>
        </authorList>
    </citation>
    <scope>NUCLEOTIDE SEQUENCE</scope>
    <source>
        <strain evidence="2">CBS 113979</strain>
    </source>
</reference>
<dbReference type="EMBL" id="ML977143">
    <property type="protein sequence ID" value="KAF1990084.1"/>
    <property type="molecule type" value="Genomic_DNA"/>
</dbReference>
<dbReference type="AlphaFoldDB" id="A0A6G1HAJ5"/>
<evidence type="ECO:0008006" key="4">
    <source>
        <dbReference type="Google" id="ProtNLM"/>
    </source>
</evidence>
<dbReference type="OrthoDB" id="2391627at2759"/>
<dbReference type="InterPro" id="IPR019182">
    <property type="entry name" value="Cytochrome_b-c1_su10_fun"/>
</dbReference>
<evidence type="ECO:0000313" key="3">
    <source>
        <dbReference type="Proteomes" id="UP000800041"/>
    </source>
</evidence>
<feature type="transmembrane region" description="Helical" evidence="1">
    <location>
        <begin position="69"/>
        <end position="91"/>
    </location>
</feature>
<dbReference type="Pfam" id="PF09796">
    <property type="entry name" value="QCR10"/>
    <property type="match status" value="1"/>
</dbReference>
<keyword evidence="3" id="KW-1185">Reference proteome</keyword>
<name>A0A6G1HAJ5_9PEZI</name>
<evidence type="ECO:0000256" key="1">
    <source>
        <dbReference type="SAM" id="Phobius"/>
    </source>
</evidence>
<protein>
    <recommendedName>
        <fullName evidence="4">Cytochrome b-c1 complex subunit 10</fullName>
    </recommendedName>
</protein>
<accession>A0A6G1HAJ5</accession>
<dbReference type="GO" id="GO:0006122">
    <property type="term" value="P:mitochondrial electron transport, ubiquinol to cytochrome c"/>
    <property type="evidence" value="ECO:0007669"/>
    <property type="project" value="InterPro"/>
</dbReference>
<keyword evidence="1" id="KW-0472">Membrane</keyword>